<dbReference type="InterPro" id="IPR013763">
    <property type="entry name" value="Cyclin-like_dom"/>
</dbReference>
<sequence>MMINDKRTDILSRLDAMLVQEATASTRCFNYFKRARSGSIDESSRKAMVTWLQQVQKTLSLSPDTVWIAMSIFDRYLCSGKGGSTRALEDKCKFQLAAITAFYTAVKIHEPVVLGIDMLLVVCRHAYTEDDFVSMEMDILSAISWRVSSHTAIDYARALLELIIEDEYLPSGIAKSLLGDCEKQMGDAIADIRFSCCRQSELGIRCVAISLAESKLLSVSEIDAIWIRLSESCVVDQSSTGGAASRQYLSRTSPCKPNTVSKPRTPSQKQPTAAIPKYSTAGSSSPVCISSTARQA</sequence>
<dbReference type="SMART" id="SM00385">
    <property type="entry name" value="CYCLIN"/>
    <property type="match status" value="1"/>
</dbReference>
<proteinExistence type="inferred from homology"/>
<evidence type="ECO:0000313" key="7">
    <source>
        <dbReference type="EMBL" id="KAL3783773.1"/>
    </source>
</evidence>
<keyword evidence="2 4" id="KW-0195">Cyclin</keyword>
<evidence type="ECO:0000256" key="5">
    <source>
        <dbReference type="SAM" id="MobiDB-lite"/>
    </source>
</evidence>
<dbReference type="InterPro" id="IPR006671">
    <property type="entry name" value="Cyclin_N"/>
</dbReference>
<comment type="similarity">
    <text evidence="4">Belongs to the cyclin family.</text>
</comment>
<dbReference type="Pfam" id="PF00134">
    <property type="entry name" value="Cyclin_N"/>
    <property type="match status" value="1"/>
</dbReference>
<feature type="compositionally biased region" description="Polar residues" evidence="5">
    <location>
        <begin position="245"/>
        <end position="271"/>
    </location>
</feature>
<name>A0ABD3P780_9STRA</name>
<feature type="domain" description="Cyclin-like" evidence="6">
    <location>
        <begin position="50"/>
        <end position="141"/>
    </location>
</feature>
<keyword evidence="8" id="KW-1185">Reference proteome</keyword>
<protein>
    <recommendedName>
        <fullName evidence="6">Cyclin-like domain-containing protein</fullName>
    </recommendedName>
</protein>
<dbReference type="Proteomes" id="UP001530315">
    <property type="component" value="Unassembled WGS sequence"/>
</dbReference>
<feature type="region of interest" description="Disordered" evidence="5">
    <location>
        <begin position="245"/>
        <end position="296"/>
    </location>
</feature>
<feature type="compositionally biased region" description="Polar residues" evidence="5">
    <location>
        <begin position="280"/>
        <end position="296"/>
    </location>
</feature>
<comment type="caution">
    <text evidence="7">The sequence shown here is derived from an EMBL/GenBank/DDBJ whole genome shotgun (WGS) entry which is preliminary data.</text>
</comment>
<dbReference type="AlphaFoldDB" id="A0ABD3P780"/>
<evidence type="ECO:0000259" key="6">
    <source>
        <dbReference type="SMART" id="SM00385"/>
    </source>
</evidence>
<organism evidence="7 8">
    <name type="scientific">Stephanodiscus triporus</name>
    <dbReference type="NCBI Taxonomy" id="2934178"/>
    <lineage>
        <taxon>Eukaryota</taxon>
        <taxon>Sar</taxon>
        <taxon>Stramenopiles</taxon>
        <taxon>Ochrophyta</taxon>
        <taxon>Bacillariophyta</taxon>
        <taxon>Coscinodiscophyceae</taxon>
        <taxon>Thalassiosirophycidae</taxon>
        <taxon>Stephanodiscales</taxon>
        <taxon>Stephanodiscaceae</taxon>
        <taxon>Stephanodiscus</taxon>
    </lineage>
</organism>
<reference evidence="7 8" key="1">
    <citation type="submission" date="2024-10" db="EMBL/GenBank/DDBJ databases">
        <title>Updated reference genomes for cyclostephanoid diatoms.</title>
        <authorList>
            <person name="Roberts W.R."/>
            <person name="Alverson A.J."/>
        </authorList>
    </citation>
    <scope>NUCLEOTIDE SEQUENCE [LARGE SCALE GENOMIC DNA]</scope>
    <source>
        <strain evidence="7 8">AJA276-08</strain>
    </source>
</reference>
<keyword evidence="1" id="KW-0132">Cell division</keyword>
<dbReference type="SUPFAM" id="SSF47954">
    <property type="entry name" value="Cyclin-like"/>
    <property type="match status" value="1"/>
</dbReference>
<evidence type="ECO:0000256" key="2">
    <source>
        <dbReference type="ARBA" id="ARBA00023127"/>
    </source>
</evidence>
<accession>A0ABD3P780</accession>
<evidence type="ECO:0000256" key="3">
    <source>
        <dbReference type="ARBA" id="ARBA00023306"/>
    </source>
</evidence>
<gene>
    <name evidence="7" type="ORF">ACHAW5_005689</name>
</gene>
<dbReference type="EMBL" id="JALLAZ020000956">
    <property type="protein sequence ID" value="KAL3783773.1"/>
    <property type="molecule type" value="Genomic_DNA"/>
</dbReference>
<evidence type="ECO:0000256" key="1">
    <source>
        <dbReference type="ARBA" id="ARBA00022618"/>
    </source>
</evidence>
<dbReference type="PROSITE" id="PS00292">
    <property type="entry name" value="CYCLINS"/>
    <property type="match status" value="1"/>
</dbReference>
<keyword evidence="3" id="KW-0131">Cell cycle</keyword>
<dbReference type="FunFam" id="1.10.472.10:FF:000093">
    <property type="entry name" value="Predicted protein"/>
    <property type="match status" value="1"/>
</dbReference>
<dbReference type="Gene3D" id="1.10.472.10">
    <property type="entry name" value="Cyclin-like"/>
    <property type="match status" value="2"/>
</dbReference>
<dbReference type="InterPro" id="IPR039361">
    <property type="entry name" value="Cyclin"/>
</dbReference>
<evidence type="ECO:0000313" key="8">
    <source>
        <dbReference type="Proteomes" id="UP001530315"/>
    </source>
</evidence>
<dbReference type="GO" id="GO:0051301">
    <property type="term" value="P:cell division"/>
    <property type="evidence" value="ECO:0007669"/>
    <property type="project" value="UniProtKB-KW"/>
</dbReference>
<dbReference type="InterPro" id="IPR036915">
    <property type="entry name" value="Cyclin-like_sf"/>
</dbReference>
<dbReference type="PANTHER" id="PTHR10177">
    <property type="entry name" value="CYCLINS"/>
    <property type="match status" value="1"/>
</dbReference>
<dbReference type="InterPro" id="IPR048258">
    <property type="entry name" value="Cyclins_cyclin-box"/>
</dbReference>
<evidence type="ECO:0000256" key="4">
    <source>
        <dbReference type="RuleBase" id="RU000383"/>
    </source>
</evidence>